<evidence type="ECO:0008006" key="4">
    <source>
        <dbReference type="Google" id="ProtNLM"/>
    </source>
</evidence>
<name>A0AA36ILG3_9DINO</name>
<gene>
    <name evidence="2" type="ORF">EVOR1521_LOCUS15488</name>
</gene>
<dbReference type="PANTHER" id="PTHR48218:SF3">
    <property type="entry name" value="OS07G0170800 PROTEIN"/>
    <property type="match status" value="1"/>
</dbReference>
<feature type="region of interest" description="Disordered" evidence="1">
    <location>
        <begin position="509"/>
        <end position="556"/>
    </location>
</feature>
<evidence type="ECO:0000256" key="1">
    <source>
        <dbReference type="SAM" id="MobiDB-lite"/>
    </source>
</evidence>
<feature type="compositionally biased region" description="Low complexity" evidence="1">
    <location>
        <begin position="53"/>
        <end position="64"/>
    </location>
</feature>
<dbReference type="AlphaFoldDB" id="A0AA36ILG3"/>
<proteinExistence type="predicted"/>
<dbReference type="PANTHER" id="PTHR48218">
    <property type="entry name" value="F-BOX DOMAIN CONTAINING PROTEIN"/>
    <property type="match status" value="1"/>
</dbReference>
<feature type="compositionally biased region" description="Acidic residues" evidence="1">
    <location>
        <begin position="512"/>
        <end position="551"/>
    </location>
</feature>
<protein>
    <recommendedName>
        <fullName evidence="4">F-box protein</fullName>
    </recommendedName>
</protein>
<evidence type="ECO:0000313" key="3">
    <source>
        <dbReference type="Proteomes" id="UP001178507"/>
    </source>
</evidence>
<keyword evidence="3" id="KW-1185">Reference proteome</keyword>
<sequence length="601" mass="65899">MAGRAGLHEVLGWLSQRVSQTLCDLKDVHGITAKNYAKMSGVPLPIPAPIPVRSTRSPSPQSQSKGGGSTRNSPQSGMRSGSLRSGSASRKDRTSAHAFDFFEVASSPAPTSPPRRQDAVAPESVSLPGQLPCHSTLVGGTPPPPPTEAESMYAAFDSLERLQKLRSRSPTCDANTVALAAAAAVASAAVSTAAELTPGSLTEGAERIEPKSTEGSDIAPEQSMQARIPQIVRRSLTETFEDVHAATEAAAQGNDLSEMGIYDESPEAGRLYRLSSLPACALGAVAPASRRLRQVAESHAVWSLLCEGLWRRRAVLRRFTALRAEGRGREAYRQSLADSQRTKITKGELVSITWSFRFKAAAGESWQLSDPWWRGGQATRVRFRKDGGAAFKRGPLFGRGPRLRWRLVRLPQSSLQALALVNTEGDNDFTEFGERGVRASVMGREVPTYCVRRNKHNWGWSMESCWVVWSSWPMPERDSPEAALLAEENLPVTFDLQEAQAVAFNIGQHPEEQEEEEDEDEGSEQDEVVPPEEWQVDDMDEVEEAESDEDLDARSDGPTLYTVVRIDDHLVRLPRVLVENTPQDDLLAMMLRRSLDLLPEG</sequence>
<feature type="region of interest" description="Disordered" evidence="1">
    <location>
        <begin position="40"/>
        <end position="148"/>
    </location>
</feature>
<comment type="caution">
    <text evidence="2">The sequence shown here is derived from an EMBL/GenBank/DDBJ whole genome shotgun (WGS) entry which is preliminary data.</text>
</comment>
<evidence type="ECO:0000313" key="2">
    <source>
        <dbReference type="EMBL" id="CAJ1389972.1"/>
    </source>
</evidence>
<feature type="compositionally biased region" description="Low complexity" evidence="1">
    <location>
        <begin position="76"/>
        <end position="88"/>
    </location>
</feature>
<organism evidence="2 3">
    <name type="scientific">Effrenium voratum</name>
    <dbReference type="NCBI Taxonomy" id="2562239"/>
    <lineage>
        <taxon>Eukaryota</taxon>
        <taxon>Sar</taxon>
        <taxon>Alveolata</taxon>
        <taxon>Dinophyceae</taxon>
        <taxon>Suessiales</taxon>
        <taxon>Symbiodiniaceae</taxon>
        <taxon>Effrenium</taxon>
    </lineage>
</organism>
<reference evidence="2" key="1">
    <citation type="submission" date="2023-08" db="EMBL/GenBank/DDBJ databases">
        <authorList>
            <person name="Chen Y."/>
            <person name="Shah S."/>
            <person name="Dougan E. K."/>
            <person name="Thang M."/>
            <person name="Chan C."/>
        </authorList>
    </citation>
    <scope>NUCLEOTIDE SEQUENCE</scope>
</reference>
<accession>A0AA36ILG3</accession>
<dbReference type="Proteomes" id="UP001178507">
    <property type="component" value="Unassembled WGS sequence"/>
</dbReference>
<dbReference type="EMBL" id="CAUJNA010001979">
    <property type="protein sequence ID" value="CAJ1389972.1"/>
    <property type="molecule type" value="Genomic_DNA"/>
</dbReference>